<dbReference type="AlphaFoldDB" id="A0A433SM68"/>
<protein>
    <recommendedName>
        <fullName evidence="4">Pherophorin domain-containing protein</fullName>
    </recommendedName>
</protein>
<sequence length="226" mass="25399">MALYPVQILLLLTLIAEDKALNITLLKFESTHSCRKDFLVENEDFMFFVYEFTGSSAIYGHDAFTGPKIYHTRYSSTVPHNPCNVFEVVTPFCQDKLGVPFQCSCFELTAGDHYRTEFNMTALVDFSKESVWLQWPGPPPINSVNTTLPEIRAKCPPPIVTLQKIQAKPSCSRKGFSVVLGGSTTISFEISKSTKHYIYDSKLGPELNVESRDGVHRHLNATVPRS</sequence>
<proteinExistence type="predicted"/>
<evidence type="ECO:0000313" key="2">
    <source>
        <dbReference type="EMBL" id="RUS70256.1"/>
    </source>
</evidence>
<keyword evidence="3" id="KW-1185">Reference proteome</keyword>
<name>A0A433SM68_ELYCH</name>
<evidence type="ECO:0008006" key="4">
    <source>
        <dbReference type="Google" id="ProtNLM"/>
    </source>
</evidence>
<feature type="chain" id="PRO_5019106242" description="Pherophorin domain-containing protein" evidence="1">
    <location>
        <begin position="21"/>
        <end position="226"/>
    </location>
</feature>
<keyword evidence="1" id="KW-0732">Signal</keyword>
<comment type="caution">
    <text evidence="2">The sequence shown here is derived from an EMBL/GenBank/DDBJ whole genome shotgun (WGS) entry which is preliminary data.</text>
</comment>
<feature type="signal peptide" evidence="1">
    <location>
        <begin position="1"/>
        <end position="20"/>
    </location>
</feature>
<evidence type="ECO:0000313" key="3">
    <source>
        <dbReference type="Proteomes" id="UP000271974"/>
    </source>
</evidence>
<dbReference type="Proteomes" id="UP000271974">
    <property type="component" value="Unassembled WGS sequence"/>
</dbReference>
<dbReference type="EMBL" id="RQTK01001450">
    <property type="protein sequence ID" value="RUS70256.1"/>
    <property type="molecule type" value="Genomic_DNA"/>
</dbReference>
<organism evidence="2 3">
    <name type="scientific">Elysia chlorotica</name>
    <name type="common">Eastern emerald elysia</name>
    <name type="synonym">Sea slug</name>
    <dbReference type="NCBI Taxonomy" id="188477"/>
    <lineage>
        <taxon>Eukaryota</taxon>
        <taxon>Metazoa</taxon>
        <taxon>Spiralia</taxon>
        <taxon>Lophotrochozoa</taxon>
        <taxon>Mollusca</taxon>
        <taxon>Gastropoda</taxon>
        <taxon>Heterobranchia</taxon>
        <taxon>Euthyneura</taxon>
        <taxon>Panpulmonata</taxon>
        <taxon>Sacoglossa</taxon>
        <taxon>Placobranchoidea</taxon>
        <taxon>Plakobranchidae</taxon>
        <taxon>Elysia</taxon>
    </lineage>
</organism>
<gene>
    <name evidence="2" type="ORF">EGW08_021986</name>
</gene>
<evidence type="ECO:0000256" key="1">
    <source>
        <dbReference type="SAM" id="SignalP"/>
    </source>
</evidence>
<reference evidence="2 3" key="1">
    <citation type="submission" date="2019-01" db="EMBL/GenBank/DDBJ databases">
        <title>A draft genome assembly of the solar-powered sea slug Elysia chlorotica.</title>
        <authorList>
            <person name="Cai H."/>
            <person name="Li Q."/>
            <person name="Fang X."/>
            <person name="Li J."/>
            <person name="Curtis N.E."/>
            <person name="Altenburger A."/>
            <person name="Shibata T."/>
            <person name="Feng M."/>
            <person name="Maeda T."/>
            <person name="Schwartz J.A."/>
            <person name="Shigenobu S."/>
            <person name="Lundholm N."/>
            <person name="Nishiyama T."/>
            <person name="Yang H."/>
            <person name="Hasebe M."/>
            <person name="Li S."/>
            <person name="Pierce S.K."/>
            <person name="Wang J."/>
        </authorList>
    </citation>
    <scope>NUCLEOTIDE SEQUENCE [LARGE SCALE GENOMIC DNA]</scope>
    <source>
        <strain evidence="2">EC2010</strain>
        <tissue evidence="2">Whole organism of an adult</tissue>
    </source>
</reference>
<accession>A0A433SM68</accession>